<name>A0A0M3IYI2_ANISI</name>
<organism evidence="3">
    <name type="scientific">Anisakis simplex</name>
    <name type="common">Herring worm</name>
    <dbReference type="NCBI Taxonomy" id="6269"/>
    <lineage>
        <taxon>Eukaryota</taxon>
        <taxon>Metazoa</taxon>
        <taxon>Ecdysozoa</taxon>
        <taxon>Nematoda</taxon>
        <taxon>Chromadorea</taxon>
        <taxon>Rhabditida</taxon>
        <taxon>Spirurina</taxon>
        <taxon>Ascaridomorpha</taxon>
        <taxon>Ascaridoidea</taxon>
        <taxon>Anisakidae</taxon>
        <taxon>Anisakis</taxon>
        <taxon>Anisakis simplex complex</taxon>
    </lineage>
</organism>
<dbReference type="Proteomes" id="UP000267096">
    <property type="component" value="Unassembled WGS sequence"/>
</dbReference>
<protein>
    <submittedName>
        <fullName evidence="1 3">Uncharacterized protein</fullName>
    </submittedName>
</protein>
<proteinExistence type="predicted"/>
<dbReference type="WBParaSite" id="ASIM_0000030401-mRNA-1">
    <property type="protein sequence ID" value="ASIM_0000030401-mRNA-1"/>
    <property type="gene ID" value="ASIM_0000030401"/>
</dbReference>
<evidence type="ECO:0000313" key="2">
    <source>
        <dbReference type="Proteomes" id="UP000267096"/>
    </source>
</evidence>
<reference evidence="3" key="1">
    <citation type="submission" date="2017-02" db="UniProtKB">
        <authorList>
            <consortium name="WormBaseParasite"/>
        </authorList>
    </citation>
    <scope>IDENTIFICATION</scope>
</reference>
<dbReference type="EMBL" id="UYRR01000089">
    <property type="protein sequence ID" value="VDK17484.1"/>
    <property type="molecule type" value="Genomic_DNA"/>
</dbReference>
<evidence type="ECO:0000313" key="1">
    <source>
        <dbReference type="EMBL" id="VDK17484.1"/>
    </source>
</evidence>
<dbReference type="AlphaFoldDB" id="A0A0M3IYI2"/>
<reference evidence="1 2" key="2">
    <citation type="submission" date="2018-11" db="EMBL/GenBank/DDBJ databases">
        <authorList>
            <consortium name="Pathogen Informatics"/>
        </authorList>
    </citation>
    <scope>NUCLEOTIDE SEQUENCE [LARGE SCALE GENOMIC DNA]</scope>
</reference>
<sequence length="135" mass="15079">MCYTPEGARTPLESLDCQPSSSSFSYRFSNQFAQQSSSASNLNLEDNDFEHSFGTFINQSPTVTALKNQTSPSSILEGFNNSTIVMRRQQNELRLQIITGDEFQSAPPCTASLVPQSPQISVYHQQEDALQRHRS</sequence>
<keyword evidence="2" id="KW-1185">Reference proteome</keyword>
<accession>A0A0M3IYI2</accession>
<gene>
    <name evidence="1" type="ORF">ASIM_LOCUS215</name>
</gene>
<evidence type="ECO:0000313" key="3">
    <source>
        <dbReference type="WBParaSite" id="ASIM_0000030401-mRNA-1"/>
    </source>
</evidence>